<evidence type="ECO:0000313" key="2">
    <source>
        <dbReference type="EMBL" id="MBE9033425.1"/>
    </source>
</evidence>
<dbReference type="RefSeq" id="WP_264328228.1">
    <property type="nucleotide sequence ID" value="NZ_JADEXQ010000197.1"/>
</dbReference>
<evidence type="ECO:0000313" key="3">
    <source>
        <dbReference type="Proteomes" id="UP000625316"/>
    </source>
</evidence>
<name>A0A928Z7R8_9CYAN</name>
<proteinExistence type="predicted"/>
<dbReference type="AlphaFoldDB" id="A0A928Z7R8"/>
<protein>
    <submittedName>
        <fullName evidence="2">Uncharacterized protein</fullName>
    </submittedName>
</protein>
<feature type="compositionally biased region" description="Polar residues" evidence="1">
    <location>
        <begin position="99"/>
        <end position="126"/>
    </location>
</feature>
<dbReference type="Proteomes" id="UP000625316">
    <property type="component" value="Unassembled WGS sequence"/>
</dbReference>
<gene>
    <name evidence="2" type="ORF">IQ266_27215</name>
</gene>
<reference evidence="2" key="1">
    <citation type="submission" date="2020-10" db="EMBL/GenBank/DDBJ databases">
        <authorList>
            <person name="Castelo-Branco R."/>
            <person name="Eusebio N."/>
            <person name="Adriana R."/>
            <person name="Vieira A."/>
            <person name="Brugerolle De Fraissinette N."/>
            <person name="Rezende De Castro R."/>
            <person name="Schneider M.P."/>
            <person name="Vasconcelos V."/>
            <person name="Leao P.N."/>
        </authorList>
    </citation>
    <scope>NUCLEOTIDE SEQUENCE</scope>
    <source>
        <strain evidence="2">LEGE 11480</strain>
    </source>
</reference>
<feature type="region of interest" description="Disordered" evidence="1">
    <location>
        <begin position="62"/>
        <end position="126"/>
    </location>
</feature>
<keyword evidence="3" id="KW-1185">Reference proteome</keyword>
<accession>A0A928Z7R8</accession>
<sequence>MDTLTMRKQLIFVGIISALTTVTAATVGLSMQSNVQAHDSSCYMKSQDGKLTDLSSICGKSSNAAQSEELDPDTPITIKLPSSDKPSALWNTVPDLPNAPQQGETYLQDEPTQAQRVDATSGQSAQ</sequence>
<organism evidence="2 3">
    <name type="scientific">Romeriopsis navalis LEGE 11480</name>
    <dbReference type="NCBI Taxonomy" id="2777977"/>
    <lineage>
        <taxon>Bacteria</taxon>
        <taxon>Bacillati</taxon>
        <taxon>Cyanobacteriota</taxon>
        <taxon>Cyanophyceae</taxon>
        <taxon>Leptolyngbyales</taxon>
        <taxon>Leptolyngbyaceae</taxon>
        <taxon>Romeriopsis</taxon>
        <taxon>Romeriopsis navalis</taxon>
    </lineage>
</organism>
<dbReference type="EMBL" id="JADEXQ010000197">
    <property type="protein sequence ID" value="MBE9033425.1"/>
    <property type="molecule type" value="Genomic_DNA"/>
</dbReference>
<comment type="caution">
    <text evidence="2">The sequence shown here is derived from an EMBL/GenBank/DDBJ whole genome shotgun (WGS) entry which is preliminary data.</text>
</comment>
<evidence type="ECO:0000256" key="1">
    <source>
        <dbReference type="SAM" id="MobiDB-lite"/>
    </source>
</evidence>